<organism evidence="15 16">
    <name type="scientific">Roseivivax halodurans JCM 10272</name>
    <dbReference type="NCBI Taxonomy" id="1449350"/>
    <lineage>
        <taxon>Bacteria</taxon>
        <taxon>Pseudomonadati</taxon>
        <taxon>Pseudomonadota</taxon>
        <taxon>Alphaproteobacteria</taxon>
        <taxon>Rhodobacterales</taxon>
        <taxon>Roseobacteraceae</taxon>
        <taxon>Roseivivax</taxon>
    </lineage>
</organism>
<keyword evidence="7" id="KW-0479">Metal-binding</keyword>
<feature type="transmembrane region" description="Helical" evidence="13">
    <location>
        <begin position="96"/>
        <end position="115"/>
    </location>
</feature>
<evidence type="ECO:0000256" key="4">
    <source>
        <dbReference type="ARBA" id="ARBA00022475"/>
    </source>
</evidence>
<evidence type="ECO:0000256" key="10">
    <source>
        <dbReference type="ARBA" id="ARBA00023004"/>
    </source>
</evidence>
<comment type="caution">
    <text evidence="15">The sequence shown here is derived from an EMBL/GenBank/DDBJ whole genome shotgun (WGS) entry which is preliminary data.</text>
</comment>
<keyword evidence="3" id="KW-0813">Transport</keyword>
<proteinExistence type="inferred from homology"/>
<evidence type="ECO:0000256" key="5">
    <source>
        <dbReference type="ARBA" id="ARBA00022617"/>
    </source>
</evidence>
<keyword evidence="16" id="KW-1185">Reference proteome</keyword>
<comment type="similarity">
    <text evidence="12">Belongs to the cytochrome b561 family.</text>
</comment>
<evidence type="ECO:0000256" key="8">
    <source>
        <dbReference type="ARBA" id="ARBA00022982"/>
    </source>
</evidence>
<dbReference type="InterPro" id="IPR036761">
    <property type="entry name" value="TTHA0802/YceI-like_sf"/>
</dbReference>
<name>X7EF11_9RHOB</name>
<evidence type="ECO:0000256" key="13">
    <source>
        <dbReference type="SAM" id="Phobius"/>
    </source>
</evidence>
<dbReference type="InterPro" id="IPR011577">
    <property type="entry name" value="Cyt_b561_bac/Ni-Hgenase"/>
</dbReference>
<evidence type="ECO:0000256" key="1">
    <source>
        <dbReference type="ARBA" id="ARBA00001970"/>
    </source>
</evidence>
<dbReference type="SMART" id="SM00867">
    <property type="entry name" value="YceI"/>
    <property type="match status" value="1"/>
</dbReference>
<feature type="transmembrane region" description="Helical" evidence="13">
    <location>
        <begin position="16"/>
        <end position="38"/>
    </location>
</feature>
<accession>X7EF11</accession>
<dbReference type="PATRIC" id="fig|1449350.3.peg.2188"/>
<dbReference type="InterPro" id="IPR007372">
    <property type="entry name" value="Lipid/polyisoprenoid-bd_YceI"/>
</dbReference>
<dbReference type="GO" id="GO:0046872">
    <property type="term" value="F:metal ion binding"/>
    <property type="evidence" value="ECO:0007669"/>
    <property type="project" value="UniProtKB-KW"/>
</dbReference>
<sequence length="400" mass="42471">MSARNATDRYGTVAKAFHWTTALGIFLNLAVGVLAAWLPTGSEAEVARKASVFSVHKTLGVAIFAVALLRIVWAVTQPKPAPLHPERRAETLLADTVHWLLYGSLVLVPLSGWIGHAASEGFARILWPLGQSLPLVPKSPRLAETAWALHYVLIWVLVIAIAAHVAGALKHHYVVRDETLRRMLPGETRAGRPGAKHGTVKPAALAVLFWAVAIGLGAGAGLYRQGASAAEGPALEAVASEWQVESGTLAIDVIQMNSEVSGAFADWTADIAFEEPDGMGRAGEVTVRINTGSLSLGSVSEQATNSDYLASEEYPTATFSAEIVKSGDGYLAEGTLALKGEEVPVTLPFTLKLDGNTATMQGRTVLDRRSFGIGQDMDSESQVGFEVAVRVELTATRSSD</sequence>
<dbReference type="SUPFAM" id="SSF81342">
    <property type="entry name" value="Transmembrane di-heme cytochromes"/>
    <property type="match status" value="1"/>
</dbReference>
<protein>
    <submittedName>
        <fullName evidence="15">Cytochrome</fullName>
    </submittedName>
</protein>
<dbReference type="GO" id="GO:0009055">
    <property type="term" value="F:electron transfer activity"/>
    <property type="evidence" value="ECO:0007669"/>
    <property type="project" value="InterPro"/>
</dbReference>
<keyword evidence="9 13" id="KW-1133">Transmembrane helix</keyword>
<dbReference type="Pfam" id="PF04264">
    <property type="entry name" value="YceI"/>
    <property type="match status" value="1"/>
</dbReference>
<dbReference type="Gene3D" id="1.20.950.20">
    <property type="entry name" value="Transmembrane di-heme cytochromes, Chain C"/>
    <property type="match status" value="1"/>
</dbReference>
<evidence type="ECO:0000256" key="3">
    <source>
        <dbReference type="ARBA" id="ARBA00022448"/>
    </source>
</evidence>
<dbReference type="GO" id="GO:0022904">
    <property type="term" value="P:respiratory electron transport chain"/>
    <property type="evidence" value="ECO:0007669"/>
    <property type="project" value="InterPro"/>
</dbReference>
<comment type="subcellular location">
    <subcellularLocation>
        <location evidence="2">Cell membrane</location>
        <topology evidence="2">Multi-pass membrane protein</topology>
    </subcellularLocation>
</comment>
<dbReference type="Proteomes" id="UP000022447">
    <property type="component" value="Unassembled WGS sequence"/>
</dbReference>
<evidence type="ECO:0000256" key="9">
    <source>
        <dbReference type="ARBA" id="ARBA00022989"/>
    </source>
</evidence>
<comment type="cofactor">
    <cofactor evidence="1">
        <name>heme b</name>
        <dbReference type="ChEBI" id="CHEBI:60344"/>
    </cofactor>
</comment>
<dbReference type="PANTHER" id="PTHR30529">
    <property type="entry name" value="CYTOCHROME B561"/>
    <property type="match status" value="1"/>
</dbReference>
<dbReference type="GO" id="GO:0005886">
    <property type="term" value="C:plasma membrane"/>
    <property type="evidence" value="ECO:0007669"/>
    <property type="project" value="UniProtKB-SubCell"/>
</dbReference>
<evidence type="ECO:0000256" key="6">
    <source>
        <dbReference type="ARBA" id="ARBA00022692"/>
    </source>
</evidence>
<keyword evidence="4" id="KW-1003">Cell membrane</keyword>
<dbReference type="Gene3D" id="2.40.128.110">
    <property type="entry name" value="Lipid/polyisoprenoid-binding, YceI-like"/>
    <property type="match status" value="1"/>
</dbReference>
<keyword evidence="5" id="KW-0349">Heme</keyword>
<evidence type="ECO:0000313" key="15">
    <source>
        <dbReference type="EMBL" id="ETX14679.1"/>
    </source>
</evidence>
<evidence type="ECO:0000256" key="2">
    <source>
        <dbReference type="ARBA" id="ARBA00004651"/>
    </source>
</evidence>
<dbReference type="STRING" id="1449350.OCH239_21990"/>
<dbReference type="eggNOG" id="COG3038">
    <property type="taxonomic scope" value="Bacteria"/>
</dbReference>
<dbReference type="GO" id="GO:0020037">
    <property type="term" value="F:heme binding"/>
    <property type="evidence" value="ECO:0007669"/>
    <property type="project" value="TreeGrafter"/>
</dbReference>
<evidence type="ECO:0000313" key="16">
    <source>
        <dbReference type="Proteomes" id="UP000022447"/>
    </source>
</evidence>
<dbReference type="PANTHER" id="PTHR30529:SF1">
    <property type="entry name" value="CYTOCHROME B561 HOMOLOG 2"/>
    <property type="match status" value="1"/>
</dbReference>
<dbReference type="SUPFAM" id="SSF101874">
    <property type="entry name" value="YceI-like"/>
    <property type="match status" value="1"/>
</dbReference>
<dbReference type="InterPro" id="IPR052168">
    <property type="entry name" value="Cytochrome_b561_oxidase"/>
</dbReference>
<dbReference type="InterPro" id="IPR016174">
    <property type="entry name" value="Di-haem_cyt_TM"/>
</dbReference>
<keyword evidence="10" id="KW-0408">Iron</keyword>
<dbReference type="EMBL" id="JALZ01000009">
    <property type="protein sequence ID" value="ETX14679.1"/>
    <property type="molecule type" value="Genomic_DNA"/>
</dbReference>
<feature type="transmembrane region" description="Helical" evidence="13">
    <location>
        <begin position="148"/>
        <end position="169"/>
    </location>
</feature>
<feature type="domain" description="Lipid/polyisoprenoid-binding YceI-like" evidence="14">
    <location>
        <begin position="241"/>
        <end position="396"/>
    </location>
</feature>
<evidence type="ECO:0000256" key="12">
    <source>
        <dbReference type="ARBA" id="ARBA00037975"/>
    </source>
</evidence>
<evidence type="ECO:0000256" key="7">
    <source>
        <dbReference type="ARBA" id="ARBA00022723"/>
    </source>
</evidence>
<evidence type="ECO:0000259" key="14">
    <source>
        <dbReference type="SMART" id="SM00867"/>
    </source>
</evidence>
<dbReference type="eggNOG" id="COG2353">
    <property type="taxonomic scope" value="Bacteria"/>
</dbReference>
<gene>
    <name evidence="15" type="ORF">OCH239_21990</name>
</gene>
<keyword evidence="11 13" id="KW-0472">Membrane</keyword>
<feature type="transmembrane region" description="Helical" evidence="13">
    <location>
        <begin position="203"/>
        <end position="223"/>
    </location>
</feature>
<dbReference type="Pfam" id="PF01292">
    <property type="entry name" value="Ni_hydr_CYTB"/>
    <property type="match status" value="1"/>
</dbReference>
<reference evidence="15 16" key="1">
    <citation type="submission" date="2014-01" db="EMBL/GenBank/DDBJ databases">
        <title>Roseivivax halodurans JCM 10272 Genome Sequencing.</title>
        <authorList>
            <person name="Lai Q."/>
            <person name="Li G."/>
            <person name="Shao Z."/>
        </authorList>
    </citation>
    <scope>NUCLEOTIDE SEQUENCE [LARGE SCALE GENOMIC DNA]</scope>
    <source>
        <strain evidence="15 16">JCM 10272</strain>
    </source>
</reference>
<keyword evidence="8" id="KW-0249">Electron transport</keyword>
<evidence type="ECO:0000256" key="11">
    <source>
        <dbReference type="ARBA" id="ARBA00023136"/>
    </source>
</evidence>
<feature type="transmembrane region" description="Helical" evidence="13">
    <location>
        <begin position="59"/>
        <end position="76"/>
    </location>
</feature>
<dbReference type="AlphaFoldDB" id="X7EF11"/>
<dbReference type="RefSeq" id="WP_037262144.1">
    <property type="nucleotide sequence ID" value="NZ_JALZ01000009.1"/>
</dbReference>
<keyword evidence="6 13" id="KW-0812">Transmembrane</keyword>
<dbReference type="OrthoDB" id="1247465at2"/>